<protein>
    <submittedName>
        <fullName evidence="2">RHS repeat-associated core domain-containing protein</fullName>
    </submittedName>
</protein>
<feature type="region of interest" description="Disordered" evidence="1">
    <location>
        <begin position="1"/>
        <end position="21"/>
    </location>
</feature>
<evidence type="ECO:0000313" key="3">
    <source>
        <dbReference type="Proteomes" id="UP000824010"/>
    </source>
</evidence>
<dbReference type="EMBL" id="CP077077">
    <property type="protein sequence ID" value="QXH56952.1"/>
    <property type="molecule type" value="Genomic_DNA"/>
</dbReference>
<evidence type="ECO:0000313" key="2">
    <source>
        <dbReference type="EMBL" id="QXH56952.1"/>
    </source>
</evidence>
<reference evidence="2 3" key="1">
    <citation type="journal article" date="2021" name="Microorganisms">
        <title>The Ever-Expanding Pseudomonas Genus: Description of 43 New Species and Partition of the Pseudomonas putida Group.</title>
        <authorList>
            <person name="Girard L."/>
            <person name="Lood C."/>
            <person name="Hofte M."/>
            <person name="Vandamme P."/>
            <person name="Rokni-Zadeh H."/>
            <person name="van Noort V."/>
            <person name="Lavigne R."/>
            <person name="De Mot R."/>
        </authorList>
    </citation>
    <scope>NUCLEOTIDE SEQUENCE [LARGE SCALE GENOMIC DNA]</scope>
    <source>
        <strain evidence="2 3">COW77</strain>
    </source>
</reference>
<name>A0ABX8NLT2_9PSED</name>
<organism evidence="2 3">
    <name type="scientific">Pseudomonas maumuensis</name>
    <dbReference type="NCBI Taxonomy" id="2842354"/>
    <lineage>
        <taxon>Bacteria</taxon>
        <taxon>Pseudomonadati</taxon>
        <taxon>Pseudomonadota</taxon>
        <taxon>Gammaproteobacteria</taxon>
        <taxon>Pseudomonadales</taxon>
        <taxon>Pseudomonadaceae</taxon>
        <taxon>Pseudomonas</taxon>
    </lineage>
</organism>
<evidence type="ECO:0000256" key="1">
    <source>
        <dbReference type="SAM" id="MobiDB-lite"/>
    </source>
</evidence>
<proteinExistence type="predicted"/>
<dbReference type="NCBIfam" id="TIGR03696">
    <property type="entry name" value="Rhs_assc_core"/>
    <property type="match status" value="1"/>
</dbReference>
<dbReference type="Proteomes" id="UP000824010">
    <property type="component" value="Chromosome"/>
</dbReference>
<sequence>MARKSLLGVDRLQSPHSRMTSSGRTAIAYTPYGWRPAPQEPSMTEFTGQLREVELGCYLLGNGHRAFCPSLMRFFSADVMSPFGTGGVNSYAYCQGDPINKIDPTGQAGWLPHHVTIAANGLTLAATGLDYVNKKITGEHISYTDHARLAAAGTLALWGEVAGIHQYQRGDEGGVVADVTTVLAPLVFFADQLGHFGMNSYRWLRERMAARSGTPPPSPNQVIVNRREPNIADRRATTVGEAVNLAQMILTQQDGVPVTVFQFPPAAELQDSQASIRDGIGTF</sequence>
<keyword evidence="3" id="KW-1185">Reference proteome</keyword>
<dbReference type="InterPro" id="IPR022385">
    <property type="entry name" value="Rhs_assc_core"/>
</dbReference>
<gene>
    <name evidence="2" type="ORF">KSS90_01695</name>
</gene>
<accession>A0ABX8NLT2</accession>